<dbReference type="SUPFAM" id="SSF47031">
    <property type="entry name" value="Second domain of FERM"/>
    <property type="match status" value="1"/>
</dbReference>
<proteinExistence type="predicted"/>
<accession>A0ABD2PYZ2</accession>
<dbReference type="InterPro" id="IPR035963">
    <property type="entry name" value="FERM_2"/>
</dbReference>
<dbReference type="Proteomes" id="UP001626550">
    <property type="component" value="Unassembled WGS sequence"/>
</dbReference>
<dbReference type="EMBL" id="JBJKFK010001678">
    <property type="protein sequence ID" value="KAL3312489.1"/>
    <property type="molecule type" value="Genomic_DNA"/>
</dbReference>
<dbReference type="Gene3D" id="1.20.80.60">
    <property type="match status" value="1"/>
</dbReference>
<dbReference type="AlphaFoldDB" id="A0ABD2PYZ2"/>
<feature type="region of interest" description="Disordered" evidence="1">
    <location>
        <begin position="457"/>
        <end position="478"/>
    </location>
</feature>
<comment type="caution">
    <text evidence="2">The sequence shown here is derived from an EMBL/GenBank/DDBJ whole genome shotgun (WGS) entry which is preliminary data.</text>
</comment>
<gene>
    <name evidence="2" type="ORF">Ciccas_008917</name>
</gene>
<evidence type="ECO:0000313" key="3">
    <source>
        <dbReference type="Proteomes" id="UP001626550"/>
    </source>
</evidence>
<organism evidence="2 3">
    <name type="scientific">Cichlidogyrus casuarinus</name>
    <dbReference type="NCBI Taxonomy" id="1844966"/>
    <lineage>
        <taxon>Eukaryota</taxon>
        <taxon>Metazoa</taxon>
        <taxon>Spiralia</taxon>
        <taxon>Lophotrochozoa</taxon>
        <taxon>Platyhelminthes</taxon>
        <taxon>Monogenea</taxon>
        <taxon>Monopisthocotylea</taxon>
        <taxon>Dactylogyridea</taxon>
        <taxon>Ancyrocephalidae</taxon>
        <taxon>Cichlidogyrus</taxon>
    </lineage>
</organism>
<sequence>MLKISRHSSYFGLYYLLDDATKEWVNLNLPLVPQLKKSVITDNFSVNSDFATNLKEEKKPNALNFLSKSKSKSSKKRFMLYFAVKYFPTDPTSISDGATRYLLFLQIRTDLLSGRLQVDEETKTHTYCFYSIVPRGISIESTVVPLIFFKWNEIVAFDRKNTKIILKAKIDNNDFEYKFDAGRKNLAKSIVNLSQDHLFYRRVNREVPPLQPTSSVLPPHPYSIITEPDWNSNKTITVRSFETDASEQSHMSVRTDPLGAFRERQLMHKELDMRARRSCRPPVEARPRDYGMHKPTIPPRSRSRENYERRYSYEPVSGRKVIPQQAPKSIYLSTAEPAAMSQSVHFKIPENDDSTESELEQSGEFSGGAKSDFLAYRRSFHHRVKRSNAFPDYMALPMTRSYVAPRPRILNPKPHKEEVRFVLDPPCAAAYSSEDSGHGDSTRVRLDEDYMALELEDIKSSPSKETITQDPNNNNLVV</sequence>
<dbReference type="InterPro" id="IPR019748">
    <property type="entry name" value="FERM_central"/>
</dbReference>
<dbReference type="PANTHER" id="PTHR23280">
    <property type="entry name" value="4.1 G PROTEIN"/>
    <property type="match status" value="1"/>
</dbReference>
<feature type="compositionally biased region" description="Polar residues" evidence="1">
    <location>
        <begin position="460"/>
        <end position="478"/>
    </location>
</feature>
<keyword evidence="3" id="KW-1185">Reference proteome</keyword>
<dbReference type="CDD" id="cd14473">
    <property type="entry name" value="FERM_B-lobe"/>
    <property type="match status" value="1"/>
</dbReference>
<evidence type="ECO:0000313" key="2">
    <source>
        <dbReference type="EMBL" id="KAL3312489.1"/>
    </source>
</evidence>
<protein>
    <recommendedName>
        <fullName evidence="4">FERM domain-containing protein</fullName>
    </recommendedName>
</protein>
<feature type="compositionally biased region" description="Basic and acidic residues" evidence="1">
    <location>
        <begin position="283"/>
        <end position="292"/>
    </location>
</feature>
<reference evidence="2 3" key="1">
    <citation type="submission" date="2024-11" db="EMBL/GenBank/DDBJ databases">
        <title>Adaptive evolution of stress response genes in parasites aligns with host niche diversity.</title>
        <authorList>
            <person name="Hahn C."/>
            <person name="Resl P."/>
        </authorList>
    </citation>
    <scope>NUCLEOTIDE SEQUENCE [LARGE SCALE GENOMIC DNA]</scope>
    <source>
        <strain evidence="2">EGGRZ-B1_66</strain>
        <tissue evidence="2">Body</tissue>
    </source>
</reference>
<evidence type="ECO:0000256" key="1">
    <source>
        <dbReference type="SAM" id="MobiDB-lite"/>
    </source>
</evidence>
<dbReference type="PANTHER" id="PTHR23280:SF21">
    <property type="entry name" value="PROTEIN 4.1 HOMOLOG"/>
    <property type="match status" value="1"/>
</dbReference>
<evidence type="ECO:0008006" key="4">
    <source>
        <dbReference type="Google" id="ProtNLM"/>
    </source>
</evidence>
<feature type="region of interest" description="Disordered" evidence="1">
    <location>
        <begin position="282"/>
        <end position="307"/>
    </location>
</feature>
<name>A0ABD2PYZ2_9PLAT</name>